<dbReference type="InterPro" id="IPR020846">
    <property type="entry name" value="MFS_dom"/>
</dbReference>
<protein>
    <submittedName>
        <fullName evidence="9">High-affinity glucose transporter RGT2</fullName>
    </submittedName>
</protein>
<dbReference type="InterPro" id="IPR003663">
    <property type="entry name" value="Sugar/inositol_transpt"/>
</dbReference>
<evidence type="ECO:0000256" key="7">
    <source>
        <dbReference type="SAM" id="Phobius"/>
    </source>
</evidence>
<dbReference type="Proteomes" id="UP001321749">
    <property type="component" value="Unassembled WGS sequence"/>
</dbReference>
<dbReference type="GO" id="GO:0016020">
    <property type="term" value="C:membrane"/>
    <property type="evidence" value="ECO:0007669"/>
    <property type="project" value="UniProtKB-SubCell"/>
</dbReference>
<keyword evidence="4 7" id="KW-0812">Transmembrane</keyword>
<reference evidence="9" key="1">
    <citation type="journal article" date="2023" name="Mol. Phylogenet. Evol.">
        <title>Genome-scale phylogeny and comparative genomics of the fungal order Sordariales.</title>
        <authorList>
            <person name="Hensen N."/>
            <person name="Bonometti L."/>
            <person name="Westerberg I."/>
            <person name="Brannstrom I.O."/>
            <person name="Guillou S."/>
            <person name="Cros-Aarteil S."/>
            <person name="Calhoun S."/>
            <person name="Haridas S."/>
            <person name="Kuo A."/>
            <person name="Mondo S."/>
            <person name="Pangilinan J."/>
            <person name="Riley R."/>
            <person name="LaButti K."/>
            <person name="Andreopoulos B."/>
            <person name="Lipzen A."/>
            <person name="Chen C."/>
            <person name="Yan M."/>
            <person name="Daum C."/>
            <person name="Ng V."/>
            <person name="Clum A."/>
            <person name="Steindorff A."/>
            <person name="Ohm R.A."/>
            <person name="Martin F."/>
            <person name="Silar P."/>
            <person name="Natvig D.O."/>
            <person name="Lalanne C."/>
            <person name="Gautier V."/>
            <person name="Ament-Velasquez S.L."/>
            <person name="Kruys A."/>
            <person name="Hutchinson M.I."/>
            <person name="Powell A.J."/>
            <person name="Barry K."/>
            <person name="Miller A.N."/>
            <person name="Grigoriev I.V."/>
            <person name="Debuchy R."/>
            <person name="Gladieux P."/>
            <person name="Hiltunen Thoren M."/>
            <person name="Johannesson H."/>
        </authorList>
    </citation>
    <scope>NUCLEOTIDE SEQUENCE</scope>
    <source>
        <strain evidence="9">PSN324</strain>
    </source>
</reference>
<evidence type="ECO:0000256" key="2">
    <source>
        <dbReference type="ARBA" id="ARBA00010992"/>
    </source>
</evidence>
<feature type="transmembrane region" description="Helical" evidence="7">
    <location>
        <begin position="142"/>
        <end position="163"/>
    </location>
</feature>
<dbReference type="EMBL" id="MU864940">
    <property type="protein sequence ID" value="KAK4465350.1"/>
    <property type="molecule type" value="Genomic_DNA"/>
</dbReference>
<feature type="transmembrane region" description="Helical" evidence="7">
    <location>
        <begin position="428"/>
        <end position="450"/>
    </location>
</feature>
<dbReference type="AlphaFoldDB" id="A0AAV9HZ35"/>
<evidence type="ECO:0000256" key="6">
    <source>
        <dbReference type="ARBA" id="ARBA00023136"/>
    </source>
</evidence>
<evidence type="ECO:0000313" key="10">
    <source>
        <dbReference type="Proteomes" id="UP001321749"/>
    </source>
</evidence>
<evidence type="ECO:0000256" key="4">
    <source>
        <dbReference type="ARBA" id="ARBA00022692"/>
    </source>
</evidence>
<feature type="non-terminal residue" evidence="9">
    <location>
        <position position="491"/>
    </location>
</feature>
<dbReference type="PANTHER" id="PTHR48022:SF6">
    <property type="entry name" value="MSTA PROTEIN-RELATED"/>
    <property type="match status" value="1"/>
</dbReference>
<dbReference type="InterPro" id="IPR050360">
    <property type="entry name" value="MFS_Sugar_Transporters"/>
</dbReference>
<feature type="domain" description="Major facilitator superfamily (MFS) profile" evidence="8">
    <location>
        <begin position="3"/>
        <end position="484"/>
    </location>
</feature>
<keyword evidence="10" id="KW-1185">Reference proteome</keyword>
<feature type="transmembrane region" description="Helical" evidence="7">
    <location>
        <begin position="456"/>
        <end position="480"/>
    </location>
</feature>
<sequence length="491" mass="53866">ALLLCLASLGGLLFGYDTGYISGVMAMDYFIRTAQSQLEGSDSYPEGSLPQWNKLLVVGMLSIGTAFGSLVGSDLADYLGRRVTLIIGTALFLVGVTDELASKHLESLTRGRFETGIAVGVITGVIVVYLTEIAPAHARGYVTCVFQFSVTVGLLFSSCMTMATRKFWGPESYRVPIGLQFLWGTGLLAGLLSLPESPRWYVKVGRVRRAKLALMSLIGVPIPAKGEEWPKDPRVEEEMEDILFNRNARLAAEAHVTADEADEDLTVSRYYLSWKKCFQGPWSQPSCSAKRTLFGAALMMFQQVTGINFIFYFGATFFKQQGFSNSFVVIVGLTTVNVVSTTVSLIMVPTVRRRPLLMSGAAAMALCQLTVGLIYGTAQHPQHAPEWLTFTTMIGVSIYIFSYAATWGPGAWTLLGEIFPMETRSRSIGIATATNWIFNSIACFITPLMVERDHGGLGMWVFLIWCGTSIGALAFVYLFVPETYGRTLEEI</sequence>
<evidence type="ECO:0000256" key="3">
    <source>
        <dbReference type="ARBA" id="ARBA00022448"/>
    </source>
</evidence>
<accession>A0AAV9HZ35</accession>
<organism evidence="9 10">
    <name type="scientific">Cladorrhinum samala</name>
    <dbReference type="NCBI Taxonomy" id="585594"/>
    <lineage>
        <taxon>Eukaryota</taxon>
        <taxon>Fungi</taxon>
        <taxon>Dikarya</taxon>
        <taxon>Ascomycota</taxon>
        <taxon>Pezizomycotina</taxon>
        <taxon>Sordariomycetes</taxon>
        <taxon>Sordariomycetidae</taxon>
        <taxon>Sordariales</taxon>
        <taxon>Podosporaceae</taxon>
        <taxon>Cladorrhinum</taxon>
    </lineage>
</organism>
<dbReference type="PRINTS" id="PR00171">
    <property type="entry name" value="SUGRTRNSPORT"/>
</dbReference>
<feature type="transmembrane region" description="Helical" evidence="7">
    <location>
        <begin position="175"/>
        <end position="194"/>
    </location>
</feature>
<keyword evidence="5 7" id="KW-1133">Transmembrane helix</keyword>
<name>A0AAV9HZ35_9PEZI</name>
<feature type="transmembrane region" description="Helical" evidence="7">
    <location>
        <begin position="83"/>
        <end position="101"/>
    </location>
</feature>
<keyword evidence="6 7" id="KW-0472">Membrane</keyword>
<feature type="transmembrane region" description="Helical" evidence="7">
    <location>
        <begin position="355"/>
        <end position="375"/>
    </location>
</feature>
<feature type="transmembrane region" description="Helical" evidence="7">
    <location>
        <begin position="327"/>
        <end position="348"/>
    </location>
</feature>
<proteinExistence type="inferred from homology"/>
<evidence type="ECO:0000313" key="9">
    <source>
        <dbReference type="EMBL" id="KAK4465350.1"/>
    </source>
</evidence>
<dbReference type="InterPro" id="IPR005828">
    <property type="entry name" value="MFS_sugar_transport-like"/>
</dbReference>
<keyword evidence="3" id="KW-0813">Transport</keyword>
<comment type="subcellular location">
    <subcellularLocation>
        <location evidence="1">Membrane</location>
        <topology evidence="1">Multi-pass membrane protein</topology>
    </subcellularLocation>
</comment>
<feature type="non-terminal residue" evidence="9">
    <location>
        <position position="1"/>
    </location>
</feature>
<dbReference type="PROSITE" id="PS50850">
    <property type="entry name" value="MFS"/>
    <property type="match status" value="1"/>
</dbReference>
<feature type="transmembrane region" description="Helical" evidence="7">
    <location>
        <begin position="293"/>
        <end position="315"/>
    </location>
</feature>
<evidence type="ECO:0000256" key="1">
    <source>
        <dbReference type="ARBA" id="ARBA00004141"/>
    </source>
</evidence>
<dbReference type="Pfam" id="PF00083">
    <property type="entry name" value="Sugar_tr"/>
    <property type="match status" value="1"/>
</dbReference>
<evidence type="ECO:0000256" key="5">
    <source>
        <dbReference type="ARBA" id="ARBA00022989"/>
    </source>
</evidence>
<dbReference type="InterPro" id="IPR005829">
    <property type="entry name" value="Sugar_transporter_CS"/>
</dbReference>
<dbReference type="Gene3D" id="1.20.1250.20">
    <property type="entry name" value="MFS general substrate transporter like domains"/>
    <property type="match status" value="1"/>
</dbReference>
<comment type="similarity">
    <text evidence="2">Belongs to the major facilitator superfamily. Sugar transporter (TC 2.A.1.1) family.</text>
</comment>
<comment type="caution">
    <text evidence="9">The sequence shown here is derived from an EMBL/GenBank/DDBJ whole genome shotgun (WGS) entry which is preliminary data.</text>
</comment>
<evidence type="ECO:0000259" key="8">
    <source>
        <dbReference type="PROSITE" id="PS50850"/>
    </source>
</evidence>
<feature type="transmembrane region" description="Helical" evidence="7">
    <location>
        <begin position="387"/>
        <end position="407"/>
    </location>
</feature>
<gene>
    <name evidence="9" type="ORF">QBC42DRAFT_160423</name>
</gene>
<dbReference type="PANTHER" id="PTHR48022">
    <property type="entry name" value="PLASTIDIC GLUCOSE TRANSPORTER 4"/>
    <property type="match status" value="1"/>
</dbReference>
<keyword evidence="9" id="KW-0762">Sugar transport</keyword>
<reference evidence="9" key="2">
    <citation type="submission" date="2023-06" db="EMBL/GenBank/DDBJ databases">
        <authorList>
            <consortium name="Lawrence Berkeley National Laboratory"/>
            <person name="Mondo S.J."/>
            <person name="Hensen N."/>
            <person name="Bonometti L."/>
            <person name="Westerberg I."/>
            <person name="Brannstrom I.O."/>
            <person name="Guillou S."/>
            <person name="Cros-Aarteil S."/>
            <person name="Calhoun S."/>
            <person name="Haridas S."/>
            <person name="Kuo A."/>
            <person name="Pangilinan J."/>
            <person name="Riley R."/>
            <person name="Labutti K."/>
            <person name="Andreopoulos B."/>
            <person name="Lipzen A."/>
            <person name="Chen C."/>
            <person name="Yanf M."/>
            <person name="Daum C."/>
            <person name="Ng V."/>
            <person name="Clum A."/>
            <person name="Steindorff A."/>
            <person name="Ohm R."/>
            <person name="Martin F."/>
            <person name="Silar P."/>
            <person name="Natvig D."/>
            <person name="Lalanne C."/>
            <person name="Gautier V."/>
            <person name="Ament-Velasquez S.L."/>
            <person name="Kruys A."/>
            <person name="Hutchinson M.I."/>
            <person name="Powell A.J."/>
            <person name="Barry K."/>
            <person name="Miller A.N."/>
            <person name="Grigoriev I.V."/>
            <person name="Debuchy R."/>
            <person name="Gladieux P."/>
            <person name="Thoren M.H."/>
            <person name="Johannesson H."/>
        </authorList>
    </citation>
    <scope>NUCLEOTIDE SEQUENCE</scope>
    <source>
        <strain evidence="9">PSN324</strain>
    </source>
</reference>
<dbReference type="PROSITE" id="PS00216">
    <property type="entry name" value="SUGAR_TRANSPORT_1"/>
    <property type="match status" value="1"/>
</dbReference>
<dbReference type="SUPFAM" id="SSF103473">
    <property type="entry name" value="MFS general substrate transporter"/>
    <property type="match status" value="1"/>
</dbReference>
<dbReference type="InterPro" id="IPR036259">
    <property type="entry name" value="MFS_trans_sf"/>
</dbReference>
<feature type="transmembrane region" description="Helical" evidence="7">
    <location>
        <begin position="50"/>
        <end position="71"/>
    </location>
</feature>
<feature type="transmembrane region" description="Helical" evidence="7">
    <location>
        <begin position="113"/>
        <end position="130"/>
    </location>
</feature>
<dbReference type="GO" id="GO:0005351">
    <property type="term" value="F:carbohydrate:proton symporter activity"/>
    <property type="evidence" value="ECO:0007669"/>
    <property type="project" value="TreeGrafter"/>
</dbReference>